<dbReference type="RefSeq" id="WP_084059979.1">
    <property type="nucleotide sequence ID" value="NZ_FWXO01000001.1"/>
</dbReference>
<dbReference type="InterPro" id="IPR011990">
    <property type="entry name" value="TPR-like_helical_dom_sf"/>
</dbReference>
<evidence type="ECO:0000313" key="6">
    <source>
        <dbReference type="Proteomes" id="UP000192360"/>
    </source>
</evidence>
<dbReference type="OrthoDB" id="1489995at2"/>
<dbReference type="PROSITE" id="PS50005">
    <property type="entry name" value="TPR"/>
    <property type="match status" value="3"/>
</dbReference>
<dbReference type="InterPro" id="IPR019734">
    <property type="entry name" value="TPR_rpt"/>
</dbReference>
<dbReference type="EMBL" id="FWXO01000001">
    <property type="protein sequence ID" value="SMC37602.1"/>
    <property type="molecule type" value="Genomic_DNA"/>
</dbReference>
<dbReference type="SMART" id="SM00028">
    <property type="entry name" value="TPR"/>
    <property type="match status" value="6"/>
</dbReference>
<proteinExistence type="predicted"/>
<feature type="transmembrane region" description="Helical" evidence="4">
    <location>
        <begin position="369"/>
        <end position="402"/>
    </location>
</feature>
<dbReference type="InterPro" id="IPR051685">
    <property type="entry name" value="Ycf3/AcsC/BcsC/TPR_MFPF"/>
</dbReference>
<dbReference type="Pfam" id="PF14559">
    <property type="entry name" value="TPR_19"/>
    <property type="match status" value="1"/>
</dbReference>
<keyword evidence="4" id="KW-0812">Transmembrane</keyword>
<dbReference type="SUPFAM" id="SSF48439">
    <property type="entry name" value="Protein prenylyltransferase"/>
    <property type="match status" value="1"/>
</dbReference>
<protein>
    <submittedName>
        <fullName evidence="5">Tetratricopeptide repeat-containing protein</fullName>
    </submittedName>
</protein>
<dbReference type="STRING" id="504486.SAMN05660703_0691"/>
<dbReference type="PANTHER" id="PTHR44943">
    <property type="entry name" value="CELLULOSE SYNTHASE OPERON PROTEIN C"/>
    <property type="match status" value="1"/>
</dbReference>
<feature type="repeat" description="TPR" evidence="3">
    <location>
        <begin position="172"/>
        <end position="205"/>
    </location>
</feature>
<dbReference type="Gene3D" id="1.25.40.10">
    <property type="entry name" value="Tetratricopeptide repeat domain"/>
    <property type="match status" value="1"/>
</dbReference>
<feature type="repeat" description="TPR" evidence="3">
    <location>
        <begin position="2"/>
        <end position="35"/>
    </location>
</feature>
<keyword evidence="1" id="KW-0677">Repeat</keyword>
<feature type="repeat" description="TPR" evidence="3">
    <location>
        <begin position="70"/>
        <end position="103"/>
    </location>
</feature>
<feature type="transmembrane region" description="Helical" evidence="4">
    <location>
        <begin position="265"/>
        <end position="288"/>
    </location>
</feature>
<dbReference type="PANTHER" id="PTHR44943:SF8">
    <property type="entry name" value="TPR REPEAT-CONTAINING PROTEIN MJ0263"/>
    <property type="match status" value="1"/>
</dbReference>
<dbReference type="AlphaFoldDB" id="A0A1W1YN94"/>
<keyword evidence="4" id="KW-0472">Membrane</keyword>
<evidence type="ECO:0000313" key="5">
    <source>
        <dbReference type="EMBL" id="SMC37602.1"/>
    </source>
</evidence>
<dbReference type="Proteomes" id="UP000192360">
    <property type="component" value="Unassembled WGS sequence"/>
</dbReference>
<keyword evidence="6" id="KW-1185">Reference proteome</keyword>
<evidence type="ECO:0000256" key="4">
    <source>
        <dbReference type="SAM" id="Phobius"/>
    </source>
</evidence>
<gene>
    <name evidence="5" type="ORF">SAMN05660703_0691</name>
</gene>
<name>A0A1W1YN94_9FLAO</name>
<sequence>MQSINHERAVQLFELGRYKDAIAYFQKAIPENPNDWTSKFYLAICYINLEQYDDADAITQTLLEEEPNNPDVFYLKAKILLQKDKFKEAHKFIDTAISIHPYDADYFGLKAGLLLHEKKYEDGLAKVNEGLAINPKNAYCLNLRAQLLTKLNRISEADETVEHILYDNPEDSFSHANVGWVELENGNTRKALNHFKQALQFDPNFDYAREGMSTAIKSKNFIYKWYLKYSFWMAKQSSKNQWIFVIGLYIAYRIGVKVLDAAGMTYLVIPLVVAYLLFALGGWIMEPLSNTILNFDSYGKYLLDKKQKASGYAFGVLALLGLINIALFYIFSIDYCLTLAIAFICALIPMPRAFLMFKNKAKLFGISYGAAMILVALIAPLFTTLLTTQIIIFLMLIAFTWIGNFGT</sequence>
<organism evidence="5 6">
    <name type="scientific">Cellulophaga tyrosinoxydans</name>
    <dbReference type="NCBI Taxonomy" id="504486"/>
    <lineage>
        <taxon>Bacteria</taxon>
        <taxon>Pseudomonadati</taxon>
        <taxon>Bacteroidota</taxon>
        <taxon>Flavobacteriia</taxon>
        <taxon>Flavobacteriales</taxon>
        <taxon>Flavobacteriaceae</taxon>
        <taxon>Cellulophaga</taxon>
    </lineage>
</organism>
<feature type="transmembrane region" description="Helical" evidence="4">
    <location>
        <begin position="337"/>
        <end position="357"/>
    </location>
</feature>
<feature type="transmembrane region" description="Helical" evidence="4">
    <location>
        <begin position="309"/>
        <end position="331"/>
    </location>
</feature>
<evidence type="ECO:0000256" key="1">
    <source>
        <dbReference type="ARBA" id="ARBA00022737"/>
    </source>
</evidence>
<keyword evidence="4" id="KW-1133">Transmembrane helix</keyword>
<accession>A0A1W1YN94</accession>
<keyword evidence="2 3" id="KW-0802">TPR repeat</keyword>
<evidence type="ECO:0000256" key="3">
    <source>
        <dbReference type="PROSITE-ProRule" id="PRU00339"/>
    </source>
</evidence>
<evidence type="ECO:0000256" key="2">
    <source>
        <dbReference type="ARBA" id="ARBA00022803"/>
    </source>
</evidence>
<reference evidence="5 6" key="1">
    <citation type="submission" date="2017-04" db="EMBL/GenBank/DDBJ databases">
        <authorList>
            <person name="Afonso C.L."/>
            <person name="Miller P.J."/>
            <person name="Scott M.A."/>
            <person name="Spackman E."/>
            <person name="Goraichik I."/>
            <person name="Dimitrov K.M."/>
            <person name="Suarez D.L."/>
            <person name="Swayne D.E."/>
        </authorList>
    </citation>
    <scope>NUCLEOTIDE SEQUENCE [LARGE SCALE GENOMIC DNA]</scope>
    <source>
        <strain evidence="5 6">DSM 21164</strain>
    </source>
</reference>